<name>A0AAI8VNX4_9PEZI</name>
<reference evidence="2" key="1">
    <citation type="submission" date="2023-10" db="EMBL/GenBank/DDBJ databases">
        <authorList>
            <person name="Hackl T."/>
        </authorList>
    </citation>
    <scope>NUCLEOTIDE SEQUENCE</scope>
</reference>
<sequence>MPIVNRIKGGARYSELVSTILSHSPTTTGEVCEQSINLAARLLAMVEIGRSKSELFAERVLSWTEGTLQDFLSDHFGTLPVLKDDLVRLPKSFDAWSLQAVGGIDIGFTDNLADHLLLIEDDMKVLIYHHASFLKHQKNGVLPDGIAEETLNTLALLFPQSEFASPFRTKKRKRQWYQALRMGSTILVDEQLARCGNLRADSRQIERFKFWHDRLVVLKRAYDEATPRSISQWWYDRRNGVQWYTFWVAILVLMITTSLGVLQCVESALQVYKAYYPSGP</sequence>
<proteinExistence type="predicted"/>
<keyword evidence="1" id="KW-0472">Membrane</keyword>
<keyword evidence="1" id="KW-1133">Transmembrane helix</keyword>
<evidence type="ECO:0000313" key="3">
    <source>
        <dbReference type="Proteomes" id="UP001295740"/>
    </source>
</evidence>
<dbReference type="AlphaFoldDB" id="A0AAI8VNX4"/>
<gene>
    <name evidence="2" type="ORF">KHLLAP_LOCUS8505</name>
</gene>
<dbReference type="EMBL" id="CAUWAG010000010">
    <property type="protein sequence ID" value="CAJ2508037.1"/>
    <property type="molecule type" value="Genomic_DNA"/>
</dbReference>
<dbReference type="Proteomes" id="UP001295740">
    <property type="component" value="Unassembled WGS sequence"/>
</dbReference>
<accession>A0AAI8VNX4</accession>
<keyword evidence="3" id="KW-1185">Reference proteome</keyword>
<evidence type="ECO:0000256" key="1">
    <source>
        <dbReference type="SAM" id="Phobius"/>
    </source>
</evidence>
<feature type="transmembrane region" description="Helical" evidence="1">
    <location>
        <begin position="243"/>
        <end position="262"/>
    </location>
</feature>
<protein>
    <submittedName>
        <fullName evidence="2">Uu.00g092230.m01.CDS01</fullName>
    </submittedName>
</protein>
<comment type="caution">
    <text evidence="2">The sequence shown here is derived from an EMBL/GenBank/DDBJ whole genome shotgun (WGS) entry which is preliminary data.</text>
</comment>
<organism evidence="2 3">
    <name type="scientific">Anthostomella pinea</name>
    <dbReference type="NCBI Taxonomy" id="933095"/>
    <lineage>
        <taxon>Eukaryota</taxon>
        <taxon>Fungi</taxon>
        <taxon>Dikarya</taxon>
        <taxon>Ascomycota</taxon>
        <taxon>Pezizomycotina</taxon>
        <taxon>Sordariomycetes</taxon>
        <taxon>Xylariomycetidae</taxon>
        <taxon>Xylariales</taxon>
        <taxon>Xylariaceae</taxon>
        <taxon>Anthostomella</taxon>
    </lineage>
</organism>
<keyword evidence="1" id="KW-0812">Transmembrane</keyword>
<evidence type="ECO:0000313" key="2">
    <source>
        <dbReference type="EMBL" id="CAJ2508037.1"/>
    </source>
</evidence>